<evidence type="ECO:0000259" key="3">
    <source>
        <dbReference type="Pfam" id="PF21544"/>
    </source>
</evidence>
<dbReference type="Pfam" id="PF07494">
    <property type="entry name" value="Reg_prop"/>
    <property type="match status" value="1"/>
</dbReference>
<dbReference type="InterPro" id="IPR015943">
    <property type="entry name" value="WD40/YVTN_repeat-like_dom_sf"/>
</dbReference>
<dbReference type="SUPFAM" id="SSF63829">
    <property type="entry name" value="Calcium-dependent phosphotriesterase"/>
    <property type="match status" value="2"/>
</dbReference>
<feature type="signal peptide" evidence="2">
    <location>
        <begin position="1"/>
        <end position="18"/>
    </location>
</feature>
<dbReference type="RefSeq" id="WP_095074767.1">
    <property type="nucleotide sequence ID" value="NZ_LT899436.1"/>
</dbReference>
<evidence type="ECO:0000256" key="2">
    <source>
        <dbReference type="SAM" id="SignalP"/>
    </source>
</evidence>
<evidence type="ECO:0000256" key="1">
    <source>
        <dbReference type="ARBA" id="ARBA00022729"/>
    </source>
</evidence>
<sequence length="773" mass="84846">MKKICTLIALCFLLLSNAQNDFSDRWEDFFSYNNVRDFVINGENVFALTDNAVFSYNTTTEELRKLSSVNGLSGETTSAIHYNETFDRIVIGYETGLVEVISDDGTVTVSPDIVNFNQSGLKRINDIFEHNGQLFIATSFAIVLYDIERLEFGDTYFIGAGSTSVNVNQITVLNNEIYAATDNGIFVADITSPNLIDAANWEQRFTGIFQKITSFSGNVYAVSNRNLVRLNGTTQQNVLSFPENIKDVKSSATNLVVSLSNSANVYNTSLALQSTNTTSSSFDFTLNTAIVNNSSILLGTSEFGLLNAPLGSQSYTEIHPDGPLSNQVFSIDVFNNNLWVLYGGYDVTFTPSQIRQGYSRFNGETWLNTPFNPTNPFGDLVSITIDKNNDNRVFISSFGDTGSVNTPLTGGLFEIVDDNITNFYNHLNSPLEDIVPTDPNRVTIRISGTAFDREGNLWVTNILGNSRLKKLSPAGNWTNFNINQLYVQNRAGMGEIAIDNTNTVWITTRSNGLFAYNENGDRKRALTTEPTKGNLPNRNTRAIAIDRNNRLWIGTLSGLVVYNNPASIFDASVFDAEPIIILDDGIAKKLLGDQTINAIKVDGANNKWFGTDNGGVLYTNPNGQNTLANFNKDNSPLPSNKILKIAVDEFTGKVFFATDKGIVAYNSNVAPFGDELSEVYAYPNPVLNTHDRVTIAGRNETNIPKGTNVKILDASGNLVYETNVVEGQQVEGGKVVWNKRNLAGQKVASGIYIVLLTTEEGEQSATTKIAIVN</sequence>
<proteinExistence type="predicted"/>
<keyword evidence="5" id="KW-1185">Reference proteome</keyword>
<dbReference type="AlphaFoldDB" id="A0A238UGV1"/>
<dbReference type="OrthoDB" id="9807410at2"/>
<dbReference type="Proteomes" id="UP000215214">
    <property type="component" value="Chromosome TJEJU"/>
</dbReference>
<gene>
    <name evidence="4" type="ORF">TJEJU_3940</name>
</gene>
<dbReference type="InterPro" id="IPR026444">
    <property type="entry name" value="Secre_tail"/>
</dbReference>
<feature type="chain" id="PRO_5012895827" description="PorZ N-terminal beta-propeller domain-containing protein" evidence="2">
    <location>
        <begin position="19"/>
        <end position="773"/>
    </location>
</feature>
<evidence type="ECO:0000313" key="5">
    <source>
        <dbReference type="Proteomes" id="UP000215214"/>
    </source>
</evidence>
<feature type="domain" description="PorZ N-terminal beta-propeller" evidence="3">
    <location>
        <begin position="45"/>
        <end position="202"/>
    </location>
</feature>
<dbReference type="InterPro" id="IPR048954">
    <property type="entry name" value="PorZ_N"/>
</dbReference>
<dbReference type="Pfam" id="PF21544">
    <property type="entry name" value="PorZ_N_b_propeller"/>
    <property type="match status" value="1"/>
</dbReference>
<protein>
    <recommendedName>
        <fullName evidence="3">PorZ N-terminal beta-propeller domain-containing protein</fullName>
    </recommendedName>
</protein>
<dbReference type="EMBL" id="LT899436">
    <property type="protein sequence ID" value="SNR17570.1"/>
    <property type="molecule type" value="Genomic_DNA"/>
</dbReference>
<dbReference type="Gene3D" id="2.130.10.10">
    <property type="entry name" value="YVTN repeat-like/Quinoprotein amine dehydrogenase"/>
    <property type="match status" value="3"/>
</dbReference>
<dbReference type="InterPro" id="IPR011110">
    <property type="entry name" value="Reg_prop"/>
</dbReference>
<evidence type="ECO:0000313" key="4">
    <source>
        <dbReference type="EMBL" id="SNR17570.1"/>
    </source>
</evidence>
<dbReference type="KEGG" id="tje:TJEJU_3940"/>
<reference evidence="4 5" key="1">
    <citation type="submission" date="2017-07" db="EMBL/GenBank/DDBJ databases">
        <authorList>
            <person name="Sun Z.S."/>
            <person name="Albrecht U."/>
            <person name="Echele G."/>
            <person name="Lee C.C."/>
        </authorList>
    </citation>
    <scope>NUCLEOTIDE SEQUENCE [LARGE SCALE GENOMIC DNA]</scope>
    <source>
        <strain evidence="5">type strain: KCTC 22618</strain>
    </source>
</reference>
<name>A0A238UGV1_9FLAO</name>
<accession>A0A238UGV1</accession>
<organism evidence="4 5">
    <name type="scientific">Tenacibaculum jejuense</name>
    <dbReference type="NCBI Taxonomy" id="584609"/>
    <lineage>
        <taxon>Bacteria</taxon>
        <taxon>Pseudomonadati</taxon>
        <taxon>Bacteroidota</taxon>
        <taxon>Flavobacteriia</taxon>
        <taxon>Flavobacteriales</taxon>
        <taxon>Flavobacteriaceae</taxon>
        <taxon>Tenacibaculum</taxon>
    </lineage>
</organism>
<dbReference type="NCBIfam" id="TIGR04183">
    <property type="entry name" value="Por_Secre_tail"/>
    <property type="match status" value="1"/>
</dbReference>
<keyword evidence="1 2" id="KW-0732">Signal</keyword>
<dbReference type="Gene3D" id="2.60.40.4070">
    <property type="match status" value="1"/>
</dbReference>